<keyword evidence="7" id="KW-0472">Membrane</keyword>
<feature type="region of interest" description="Disordered" evidence="6">
    <location>
        <begin position="353"/>
        <end position="412"/>
    </location>
</feature>
<dbReference type="AlphaFoldDB" id="A0A8K1CU48"/>
<dbReference type="CDD" id="cd10719">
    <property type="entry name" value="DnaJ_zf"/>
    <property type="match status" value="1"/>
</dbReference>
<dbReference type="Proteomes" id="UP000794436">
    <property type="component" value="Unassembled WGS sequence"/>
</dbReference>
<dbReference type="PANTHER" id="PTHR43888">
    <property type="entry name" value="DNAJ-LIKE-2, ISOFORM A-RELATED"/>
    <property type="match status" value="1"/>
</dbReference>
<dbReference type="OrthoDB" id="550424at2759"/>
<evidence type="ECO:0000259" key="8">
    <source>
        <dbReference type="PROSITE" id="PS51188"/>
    </source>
</evidence>
<feature type="compositionally biased region" description="Polar residues" evidence="6">
    <location>
        <begin position="620"/>
        <end position="638"/>
    </location>
</feature>
<evidence type="ECO:0000256" key="5">
    <source>
        <dbReference type="PROSITE-ProRule" id="PRU00546"/>
    </source>
</evidence>
<dbReference type="InterPro" id="IPR002939">
    <property type="entry name" value="DnaJ_C"/>
</dbReference>
<dbReference type="SUPFAM" id="SSF49493">
    <property type="entry name" value="HSP40/DnaJ peptide-binding domain"/>
    <property type="match status" value="2"/>
</dbReference>
<comment type="caution">
    <text evidence="9">The sequence shown here is derived from an EMBL/GenBank/DDBJ whole genome shotgun (WGS) entry which is preliminary data.</text>
</comment>
<evidence type="ECO:0000313" key="10">
    <source>
        <dbReference type="Proteomes" id="UP000794436"/>
    </source>
</evidence>
<dbReference type="EMBL" id="SPLM01000002">
    <property type="protein sequence ID" value="TMW68318.1"/>
    <property type="molecule type" value="Genomic_DNA"/>
</dbReference>
<dbReference type="GO" id="GO:0030544">
    <property type="term" value="F:Hsp70 protein binding"/>
    <property type="evidence" value="ECO:0007669"/>
    <property type="project" value="InterPro"/>
</dbReference>
<dbReference type="InterPro" id="IPR001305">
    <property type="entry name" value="HSP_DnaJ_Cys-rich_dom"/>
</dbReference>
<dbReference type="InterPro" id="IPR036410">
    <property type="entry name" value="HSP_DnaJ_Cys-rich_dom_sf"/>
</dbReference>
<keyword evidence="3 5" id="KW-0863">Zinc-finger</keyword>
<dbReference type="Gene3D" id="2.10.230.10">
    <property type="entry name" value="Heat shock protein DnaJ, cysteine-rich domain"/>
    <property type="match status" value="1"/>
</dbReference>
<dbReference type="GO" id="GO:0008270">
    <property type="term" value="F:zinc ion binding"/>
    <property type="evidence" value="ECO:0007669"/>
    <property type="project" value="UniProtKB-KW"/>
</dbReference>
<dbReference type="FunFam" id="2.60.260.20:FF:000013">
    <property type="entry name" value="DnaJ subfamily B member 11"/>
    <property type="match status" value="1"/>
</dbReference>
<gene>
    <name evidence="9" type="ORF">Poli38472_005786</name>
</gene>
<dbReference type="Gene3D" id="2.60.260.20">
    <property type="entry name" value="Urease metallochaperone UreE, N-terminal domain"/>
    <property type="match status" value="2"/>
</dbReference>
<evidence type="ECO:0000256" key="1">
    <source>
        <dbReference type="ARBA" id="ARBA00022723"/>
    </source>
</evidence>
<dbReference type="SUPFAM" id="SSF57938">
    <property type="entry name" value="DnaJ/Hsp40 cysteine-rich domain"/>
    <property type="match status" value="1"/>
</dbReference>
<evidence type="ECO:0000313" key="9">
    <source>
        <dbReference type="EMBL" id="TMW68318.1"/>
    </source>
</evidence>
<feature type="zinc finger region" description="CR-type" evidence="5">
    <location>
        <begin position="877"/>
        <end position="959"/>
    </location>
</feature>
<dbReference type="GO" id="GO:0006457">
    <property type="term" value="P:protein folding"/>
    <property type="evidence" value="ECO:0007669"/>
    <property type="project" value="InterPro"/>
</dbReference>
<dbReference type="GO" id="GO:0051082">
    <property type="term" value="F:unfolded protein binding"/>
    <property type="evidence" value="ECO:0007669"/>
    <property type="project" value="InterPro"/>
</dbReference>
<keyword evidence="7" id="KW-1133">Transmembrane helix</keyword>
<accession>A0A8K1CU48</accession>
<feature type="compositionally biased region" description="Polar residues" evidence="6">
    <location>
        <begin position="292"/>
        <end position="303"/>
    </location>
</feature>
<evidence type="ECO:0000256" key="3">
    <source>
        <dbReference type="ARBA" id="ARBA00022771"/>
    </source>
</evidence>
<keyword evidence="1 5" id="KW-0479">Metal-binding</keyword>
<feature type="compositionally biased region" description="Polar residues" evidence="6">
    <location>
        <begin position="358"/>
        <end position="376"/>
    </location>
</feature>
<protein>
    <recommendedName>
        <fullName evidence="8">CR-type domain-containing protein</fullName>
    </recommendedName>
</protein>
<feature type="transmembrane region" description="Helical" evidence="7">
    <location>
        <begin position="820"/>
        <end position="841"/>
    </location>
</feature>
<dbReference type="InterPro" id="IPR008971">
    <property type="entry name" value="HSP40/DnaJ_pept-bd"/>
</dbReference>
<proteinExistence type="predicted"/>
<feature type="domain" description="CR-type" evidence="8">
    <location>
        <begin position="877"/>
        <end position="959"/>
    </location>
</feature>
<evidence type="ECO:0000256" key="6">
    <source>
        <dbReference type="SAM" id="MobiDB-lite"/>
    </source>
</evidence>
<keyword evidence="4 5" id="KW-0862">Zinc</keyword>
<reference evidence="9" key="1">
    <citation type="submission" date="2019-03" db="EMBL/GenBank/DDBJ databases">
        <title>Long read genome sequence of the mycoparasitic Pythium oligandrum ATCC 38472 isolated from sugarbeet rhizosphere.</title>
        <authorList>
            <person name="Gaulin E."/>
        </authorList>
    </citation>
    <scope>NUCLEOTIDE SEQUENCE</scope>
    <source>
        <strain evidence="9">ATCC 38472_TT</strain>
    </source>
</reference>
<dbReference type="Pfam" id="PF01556">
    <property type="entry name" value="DnaJ_C"/>
    <property type="match status" value="1"/>
</dbReference>
<feature type="region of interest" description="Disordered" evidence="6">
    <location>
        <begin position="611"/>
        <end position="644"/>
    </location>
</feature>
<feature type="region of interest" description="Disordered" evidence="6">
    <location>
        <begin position="292"/>
        <end position="312"/>
    </location>
</feature>
<dbReference type="InterPro" id="IPR044713">
    <property type="entry name" value="DNJA1/2-like"/>
</dbReference>
<name>A0A8K1CU48_PYTOL</name>
<keyword evidence="2" id="KW-0677">Repeat</keyword>
<organism evidence="9 10">
    <name type="scientific">Pythium oligandrum</name>
    <name type="common">Mycoparasitic fungus</name>
    <dbReference type="NCBI Taxonomy" id="41045"/>
    <lineage>
        <taxon>Eukaryota</taxon>
        <taxon>Sar</taxon>
        <taxon>Stramenopiles</taxon>
        <taxon>Oomycota</taxon>
        <taxon>Peronosporomycetes</taxon>
        <taxon>Pythiales</taxon>
        <taxon>Pythiaceae</taxon>
        <taxon>Pythium</taxon>
    </lineage>
</organism>
<evidence type="ECO:0000256" key="2">
    <source>
        <dbReference type="ARBA" id="ARBA00022737"/>
    </source>
</evidence>
<dbReference type="Pfam" id="PF00684">
    <property type="entry name" value="DnaJ_CXXCXGXG"/>
    <property type="match status" value="1"/>
</dbReference>
<evidence type="ECO:0000256" key="7">
    <source>
        <dbReference type="SAM" id="Phobius"/>
    </source>
</evidence>
<dbReference type="FunFam" id="2.10.230.10:FF:000001">
    <property type="entry name" value="DnaJ subfamily A member 2"/>
    <property type="match status" value="1"/>
</dbReference>
<dbReference type="PROSITE" id="PS51188">
    <property type="entry name" value="ZF_CR"/>
    <property type="match status" value="1"/>
</dbReference>
<feature type="region of interest" description="Disordered" evidence="6">
    <location>
        <begin position="781"/>
        <end position="813"/>
    </location>
</feature>
<keyword evidence="10" id="KW-1185">Reference proteome</keyword>
<dbReference type="CDD" id="cd10747">
    <property type="entry name" value="DnaJ_C"/>
    <property type="match status" value="1"/>
</dbReference>
<keyword evidence="7" id="KW-0812">Transmembrane</keyword>
<feature type="compositionally biased region" description="Acidic residues" evidence="6">
    <location>
        <begin position="403"/>
        <end position="412"/>
    </location>
</feature>
<sequence>MRYYGLDAGLPAKAALRIRQAPHGDADVCGRISKGHVIAVCAPEFQVPSEDDETLLQKWLHVVCPDDSLEEMVEGYVMASLPDGMTLMAPWEDTDFLSCCRVLNEHALLYDSPLNNAEVVGRIDAGEGVRFPFGVLAVDGSRVQIYHDEYGTVWVDAVEIEVICEMLEHPKCKARHSFFTLNEQLPSEAQIAIRSFPSKEAETVTLLSRGDVIEAELRSEKWLQLAEPAGCWIMLQSGSWDLLTEIPYHKTDRCEATQSISNNPLNDAPMGDNQVRVDSKDTFDIQQELDMNQQCSSPIPNDRSSTEDEQFEDTVDDMPIADDPAEASSNYAVNTEASNYTHAGSLTSGHWEADATKENTSPESETAFQPITQSDGSPAYWNAAMAGNAEGTADTDPSYDSSMLEEDSDAQATDEEMCVVEETGEISLSLHARPIDASFDDDVSELQPGEVMENISTIESGMDDSEVETGDEGMYVVEETGEIIFAQQMETSYEEESSICVVEETGELSVIKKTPVAHDVVEEEGENSEGEVVEPTVAEFMTQKLHELEPDRVGYGLFRAIASDADADTILENLVMEHSEDASWLKYEPPALRNQELHQPENNLLDVLYSRENGEPPRTPTKNTPSSPGASGVLTTPPSHKDRLNDICSRTPIREGNAGAFNLIMSNAAPEKILGMEFGSHRDELGLFGGYQYPVLSSSNYQGSFKQPAASTFIGGRVRGNSGSGFAEASFASPDAKLKTNPLKRCARVVSFRIIQGMTGTDKGIDAYDSDTAPSAVHALKERAPRQRRQKRTDHPVEMTAVTDQGQAEEEEDDEPMDCLSVVMIAIVIGLFVGFFGFLYVQMTTQSDIISRRLQNAPKAEPKHLSLQVTLAQLYNGRVATVDVDRQLVCRHCAGSGMDLKAGFHTCHACQGSGVRTVTQQIGPFQQQMRTTCSVCKGRGKIANQMCDVCHGHGSLRDRKTLSVTIERGMKHGDTIVVPKEGDQSVHVLPGDVVVHLTMSPHKLFTRRGDDLETELKISLLDALVGFTTELTHLDGRTVRLSRTAVVAPTDVWRIPDEGMPVRTTNVSSKRSTNAFGDLLIRFAIQFPNKLSHDEKHGTILLLFPTECRSRH</sequence>
<evidence type="ECO:0000256" key="4">
    <source>
        <dbReference type="ARBA" id="ARBA00022833"/>
    </source>
</evidence>